<evidence type="ECO:0000256" key="1">
    <source>
        <dbReference type="ARBA" id="ARBA00002254"/>
    </source>
</evidence>
<proteinExistence type="inferred from homology"/>
<gene>
    <name evidence="12" type="ORF">ACFODT_15385</name>
</gene>
<dbReference type="Proteomes" id="UP001595384">
    <property type="component" value="Unassembled WGS sequence"/>
</dbReference>
<keyword evidence="4" id="KW-1003">Cell membrane</keyword>
<keyword evidence="13" id="KW-1185">Reference proteome</keyword>
<evidence type="ECO:0000256" key="6">
    <source>
        <dbReference type="ARBA" id="ARBA00022692"/>
    </source>
</evidence>
<keyword evidence="12" id="KW-0282">Flagellum</keyword>
<evidence type="ECO:0000313" key="13">
    <source>
        <dbReference type="Proteomes" id="UP001595384"/>
    </source>
</evidence>
<evidence type="ECO:0000256" key="9">
    <source>
        <dbReference type="ARBA" id="ARBA00023136"/>
    </source>
</evidence>
<comment type="subcellular location">
    <subcellularLocation>
        <location evidence="10">Cell inner membrane</location>
    </subcellularLocation>
    <subcellularLocation>
        <location evidence="2">Cell membrane</location>
        <topology evidence="2">Single-pass membrane protein</topology>
    </subcellularLocation>
</comment>
<reference evidence="13" key="1">
    <citation type="journal article" date="2019" name="Int. J. Syst. Evol. Microbiol.">
        <title>The Global Catalogue of Microorganisms (GCM) 10K type strain sequencing project: providing services to taxonomists for standard genome sequencing and annotation.</title>
        <authorList>
            <consortium name="The Broad Institute Genomics Platform"/>
            <consortium name="The Broad Institute Genome Sequencing Center for Infectious Disease"/>
            <person name="Wu L."/>
            <person name="Ma J."/>
        </authorList>
    </citation>
    <scope>NUCLEOTIDE SEQUENCE [LARGE SCALE GENOMIC DNA]</scope>
    <source>
        <strain evidence="13">KCTC 62784</strain>
    </source>
</reference>
<evidence type="ECO:0000256" key="3">
    <source>
        <dbReference type="ARBA" id="ARBA00008281"/>
    </source>
</evidence>
<evidence type="ECO:0000256" key="4">
    <source>
        <dbReference type="ARBA" id="ARBA00022475"/>
    </source>
</evidence>
<feature type="signal peptide" evidence="11">
    <location>
        <begin position="1"/>
        <end position="23"/>
    </location>
</feature>
<evidence type="ECO:0000256" key="11">
    <source>
        <dbReference type="SAM" id="SignalP"/>
    </source>
</evidence>
<evidence type="ECO:0000256" key="7">
    <source>
        <dbReference type="ARBA" id="ARBA00022779"/>
    </source>
</evidence>
<name>A0ABV7CAR6_9VIBR</name>
<keyword evidence="12" id="KW-0969">Cilium</keyword>
<protein>
    <recommendedName>
        <fullName evidence="10">Flagellar protein FliL</fullName>
    </recommendedName>
</protein>
<organism evidence="12 13">
    <name type="scientific">Vibrio zhugei</name>
    <dbReference type="NCBI Taxonomy" id="2479546"/>
    <lineage>
        <taxon>Bacteria</taxon>
        <taxon>Pseudomonadati</taxon>
        <taxon>Pseudomonadota</taxon>
        <taxon>Gammaproteobacteria</taxon>
        <taxon>Vibrionales</taxon>
        <taxon>Vibrionaceae</taxon>
        <taxon>Vibrio</taxon>
    </lineage>
</organism>
<evidence type="ECO:0000256" key="8">
    <source>
        <dbReference type="ARBA" id="ARBA00022989"/>
    </source>
</evidence>
<keyword evidence="12" id="KW-0966">Cell projection</keyword>
<keyword evidence="10" id="KW-0997">Cell inner membrane</keyword>
<dbReference type="PANTHER" id="PTHR35091:SF5">
    <property type="entry name" value="FLAGELLAR PROTEIN FLIL"/>
    <property type="match status" value="1"/>
</dbReference>
<comment type="caution">
    <text evidence="12">The sequence shown here is derived from an EMBL/GenBank/DDBJ whole genome shotgun (WGS) entry which is preliminary data.</text>
</comment>
<feature type="chain" id="PRO_5045494951" description="Flagellar protein FliL" evidence="11">
    <location>
        <begin position="24"/>
        <end position="138"/>
    </location>
</feature>
<keyword evidence="9 10" id="KW-0472">Membrane</keyword>
<sequence>MLKRVLTQSIIILSLCLSCSVFAEEAKESVAHKLAYFTLQPDITTNFYTKGKKLGYIQIRVDVMVSSDADLPIIERHQPLIRDTIVELLGEESEDKIKSLSGREDIRKQLVENINNILLPETGRKVIVDLLFTKYMYQ</sequence>
<comment type="similarity">
    <text evidence="3 10">Belongs to the FliL family.</text>
</comment>
<keyword evidence="6" id="KW-0812">Transmembrane</keyword>
<keyword evidence="7 10" id="KW-0283">Flagellar rotation</keyword>
<keyword evidence="5 10" id="KW-0145">Chemotaxis</keyword>
<dbReference type="InterPro" id="IPR005503">
    <property type="entry name" value="FliL"/>
</dbReference>
<comment type="function">
    <text evidence="1 10">Controls the rotational direction of flagella during chemotaxis.</text>
</comment>
<evidence type="ECO:0000256" key="5">
    <source>
        <dbReference type="ARBA" id="ARBA00022500"/>
    </source>
</evidence>
<keyword evidence="8" id="KW-1133">Transmembrane helix</keyword>
<dbReference type="EMBL" id="JBHRSE010000110">
    <property type="protein sequence ID" value="MFC3025187.1"/>
    <property type="molecule type" value="Genomic_DNA"/>
</dbReference>
<accession>A0ABV7CAR6</accession>
<evidence type="ECO:0000256" key="10">
    <source>
        <dbReference type="RuleBase" id="RU364125"/>
    </source>
</evidence>
<keyword evidence="11" id="KW-0732">Signal</keyword>
<dbReference type="RefSeq" id="WP_123017159.1">
    <property type="nucleotide sequence ID" value="NZ_AP024911.1"/>
</dbReference>
<evidence type="ECO:0000313" key="12">
    <source>
        <dbReference type="EMBL" id="MFC3025187.1"/>
    </source>
</evidence>
<dbReference type="PANTHER" id="PTHR35091">
    <property type="entry name" value="FLAGELLAR PROTEIN FLIL"/>
    <property type="match status" value="1"/>
</dbReference>
<evidence type="ECO:0000256" key="2">
    <source>
        <dbReference type="ARBA" id="ARBA00004162"/>
    </source>
</evidence>
<dbReference type="Pfam" id="PF03748">
    <property type="entry name" value="FliL"/>
    <property type="match status" value="1"/>
</dbReference>